<protein>
    <submittedName>
        <fullName evidence="1">Uncharacterized protein</fullName>
    </submittedName>
</protein>
<comment type="caution">
    <text evidence="1">The sequence shown here is derived from an EMBL/GenBank/DDBJ whole genome shotgun (WGS) entry which is preliminary data.</text>
</comment>
<evidence type="ECO:0000313" key="2">
    <source>
        <dbReference type="Proteomes" id="UP000325372"/>
    </source>
</evidence>
<dbReference type="Proteomes" id="UP000325372">
    <property type="component" value="Unassembled WGS sequence"/>
</dbReference>
<dbReference type="AlphaFoldDB" id="A0A5N0TAX6"/>
<reference evidence="1 2" key="1">
    <citation type="submission" date="2019-09" db="EMBL/GenBank/DDBJ databases">
        <title>Wenzhouxiangella sp. Genome sequencing and assembly.</title>
        <authorList>
            <person name="Zhang R."/>
        </authorList>
    </citation>
    <scope>NUCLEOTIDE SEQUENCE [LARGE SCALE GENOMIC DNA]</scope>
    <source>
        <strain evidence="1 2">W260</strain>
    </source>
</reference>
<name>A0A5N0TAX6_9GAMM</name>
<dbReference type="EMBL" id="VYXP01000005">
    <property type="protein sequence ID" value="KAA9131584.1"/>
    <property type="molecule type" value="Genomic_DNA"/>
</dbReference>
<keyword evidence="2" id="KW-1185">Reference proteome</keyword>
<dbReference type="RefSeq" id="WP_150864233.1">
    <property type="nucleotide sequence ID" value="NZ_VYXP01000005.1"/>
</dbReference>
<organism evidence="1 2">
    <name type="scientific">Marinihelvus fidelis</name>
    <dbReference type="NCBI Taxonomy" id="2613842"/>
    <lineage>
        <taxon>Bacteria</taxon>
        <taxon>Pseudomonadati</taxon>
        <taxon>Pseudomonadota</taxon>
        <taxon>Gammaproteobacteria</taxon>
        <taxon>Chromatiales</taxon>
        <taxon>Wenzhouxiangellaceae</taxon>
        <taxon>Marinihelvus</taxon>
    </lineage>
</organism>
<sequence>MSPSHSNLRWSAITLLLAALVWVGQLAGAAGQPYATGELAGKGAPGVTHVVESNWASPLRGDLPEWESDPDPLVDTVNQQGPDSARSVLVMAFPDVAPANRTPVTPGIRAPPRFSFFA</sequence>
<accession>A0A5N0TAX6</accession>
<proteinExistence type="predicted"/>
<gene>
    <name evidence="1" type="ORF">F3N42_09725</name>
</gene>
<evidence type="ECO:0000313" key="1">
    <source>
        <dbReference type="EMBL" id="KAA9131584.1"/>
    </source>
</evidence>